<protein>
    <submittedName>
        <fullName evidence="3">Helix-turn-helix transcriptional regulator</fullName>
    </submittedName>
</protein>
<proteinExistence type="predicted"/>
<comment type="caution">
    <text evidence="3">The sequence shown here is derived from an EMBL/GenBank/DDBJ whole genome shotgun (WGS) entry which is preliminary data.</text>
</comment>
<evidence type="ECO:0000259" key="2">
    <source>
        <dbReference type="Pfam" id="PF13443"/>
    </source>
</evidence>
<dbReference type="InterPro" id="IPR001387">
    <property type="entry name" value="Cro/C1-type_HTH"/>
</dbReference>
<evidence type="ECO:0000256" key="1">
    <source>
        <dbReference type="SAM" id="MobiDB-lite"/>
    </source>
</evidence>
<keyword evidence="4" id="KW-1185">Reference proteome</keyword>
<dbReference type="Gene3D" id="1.10.260.40">
    <property type="entry name" value="lambda repressor-like DNA-binding domains"/>
    <property type="match status" value="1"/>
</dbReference>
<dbReference type="InterPro" id="IPR010982">
    <property type="entry name" value="Lambda_DNA-bd_dom_sf"/>
</dbReference>
<evidence type="ECO:0000313" key="4">
    <source>
        <dbReference type="Proteomes" id="UP001067235"/>
    </source>
</evidence>
<feature type="compositionally biased region" description="Basic residues" evidence="1">
    <location>
        <begin position="99"/>
        <end position="111"/>
    </location>
</feature>
<dbReference type="EMBL" id="JAPWIE010000003">
    <property type="protein sequence ID" value="MCZ4550746.1"/>
    <property type="molecule type" value="Genomic_DNA"/>
</dbReference>
<reference evidence="3" key="1">
    <citation type="submission" date="2022-12" db="EMBL/GenBank/DDBJ databases">
        <authorList>
            <person name="Krivoruchko A.V."/>
            <person name="Elkin A."/>
        </authorList>
    </citation>
    <scope>NUCLEOTIDE SEQUENCE</scope>
    <source>
        <strain evidence="3">IEGM 1388</strain>
    </source>
</reference>
<dbReference type="RefSeq" id="WP_084834844.1">
    <property type="nucleotide sequence ID" value="NZ_JAPWIE010000003.1"/>
</dbReference>
<feature type="domain" description="HTH cro/C1-type" evidence="2">
    <location>
        <begin position="10"/>
        <end position="75"/>
    </location>
</feature>
<evidence type="ECO:0000313" key="3">
    <source>
        <dbReference type="EMBL" id="MCZ4550746.1"/>
    </source>
</evidence>
<name>A0ABT4MUS7_GORRU</name>
<feature type="region of interest" description="Disordered" evidence="1">
    <location>
        <begin position="80"/>
        <end position="111"/>
    </location>
</feature>
<accession>A0ABT4MUS7</accession>
<dbReference type="Pfam" id="PF13443">
    <property type="entry name" value="HTH_26"/>
    <property type="match status" value="1"/>
</dbReference>
<sequence length="111" mass="12524">MRRTVDYTWRLSELMAAAGMHNSTDLVPHLRERGIDLSASQVYRLVAQKPERVSLTLIAAVCDIFTCTPADLVTVTATDQRRKKTASAEENVLDLNRSARPRRARVTRIDD</sequence>
<organism evidence="3 4">
    <name type="scientific">Gordonia rubripertincta</name>
    <name type="common">Rhodococcus corallinus</name>
    <dbReference type="NCBI Taxonomy" id="36822"/>
    <lineage>
        <taxon>Bacteria</taxon>
        <taxon>Bacillati</taxon>
        <taxon>Actinomycetota</taxon>
        <taxon>Actinomycetes</taxon>
        <taxon>Mycobacteriales</taxon>
        <taxon>Gordoniaceae</taxon>
        <taxon>Gordonia</taxon>
    </lineage>
</organism>
<dbReference type="Proteomes" id="UP001067235">
    <property type="component" value="Unassembled WGS sequence"/>
</dbReference>
<gene>
    <name evidence="3" type="ORF">O4213_12200</name>
</gene>